<accession>A0A423LW37</accession>
<protein>
    <submittedName>
        <fullName evidence="3">Uncharacterized protein</fullName>
    </submittedName>
</protein>
<dbReference type="RefSeq" id="WP_123529253.1">
    <property type="nucleotide sequence ID" value="NZ_MOBU01000001.1"/>
</dbReference>
<dbReference type="Gene3D" id="2.60.120.620">
    <property type="entry name" value="q2cbj1_9rhob like domain"/>
    <property type="match status" value="1"/>
</dbReference>
<dbReference type="Proteomes" id="UP000285757">
    <property type="component" value="Unassembled WGS sequence"/>
</dbReference>
<gene>
    <name evidence="3" type="ORF">BK671_01350</name>
</gene>
<dbReference type="PANTHER" id="PTHR37391">
    <property type="entry name" value="E3 UBIQUITIN-PROTEIN LIGASE"/>
    <property type="match status" value="1"/>
</dbReference>
<evidence type="ECO:0000259" key="1">
    <source>
        <dbReference type="Pfam" id="PF13640"/>
    </source>
</evidence>
<evidence type="ECO:0000313" key="4">
    <source>
        <dbReference type="Proteomes" id="UP000285757"/>
    </source>
</evidence>
<dbReference type="InterPro" id="IPR044862">
    <property type="entry name" value="Pro_4_hyd_alph_FE2OG_OXY"/>
</dbReference>
<name>A0A423LW37_PSEFL</name>
<reference evidence="3 4" key="1">
    <citation type="submission" date="2016-10" db="EMBL/GenBank/DDBJ databases">
        <title>Comparative genome analysis of multiple Pseudomonas spp. focuses on biocontrol and plant growth promoting traits.</title>
        <authorList>
            <person name="Tao X.-Y."/>
            <person name="Taylor C.G."/>
        </authorList>
    </citation>
    <scope>NUCLEOTIDE SEQUENCE [LARGE SCALE GENOMIC DNA]</scope>
    <source>
        <strain evidence="3 4">24D3</strain>
    </source>
</reference>
<dbReference type="EMBL" id="MOBU01000001">
    <property type="protein sequence ID" value="RON72528.1"/>
    <property type="molecule type" value="Genomic_DNA"/>
</dbReference>
<evidence type="ECO:0000313" key="3">
    <source>
        <dbReference type="EMBL" id="RON72528.1"/>
    </source>
</evidence>
<sequence length="373" mass="42066">MLNDALRPIDSVGIAVNDGLLSADMLLELQDYFEKSVSWTFGSQSDRGEMQFGHWNYDFVNALPNSQKNYEQVLFELPEAGVLTRVWLTLKETLLKGHQLVRLYANAHTYGVEGYPHIDNRTDNNYSTVLYLNPQWDIEWAGETIIANEFKDVTHAVLPKPGRAVTFNGRLWHASRSVSRRCPALRVCLVIKTRLPAACKIDDVDEHLAFLSRYGAADQAHSGRSTLRDHLLGTAKILNKLGASHSVQMAGMYHSVYSTQSFRHVTIPDESRDEVVKMIGRAAERLVRAFSVLPRPQMLSQALIEKGEDWIDYVWLLLADFPELKDLQKADVSGLMQLEFANLVEQKGLHLYPAIGKYASKCGWLSSNGYLAN</sequence>
<evidence type="ECO:0000259" key="2">
    <source>
        <dbReference type="Pfam" id="PF20680"/>
    </source>
</evidence>
<dbReference type="AlphaFoldDB" id="A0A423LW37"/>
<proteinExistence type="predicted"/>
<dbReference type="Pfam" id="PF20680">
    <property type="entry name" value="DUF6817"/>
    <property type="match status" value="1"/>
</dbReference>
<dbReference type="InterPro" id="IPR049202">
    <property type="entry name" value="DUF6817"/>
</dbReference>
<dbReference type="Pfam" id="PF13640">
    <property type="entry name" value="2OG-FeII_Oxy_3"/>
    <property type="match status" value="1"/>
</dbReference>
<organism evidence="3 4">
    <name type="scientific">Pseudomonas fluorescens</name>
    <dbReference type="NCBI Taxonomy" id="294"/>
    <lineage>
        <taxon>Bacteria</taxon>
        <taxon>Pseudomonadati</taxon>
        <taxon>Pseudomonadota</taxon>
        <taxon>Gammaproteobacteria</taxon>
        <taxon>Pseudomonadales</taxon>
        <taxon>Pseudomonadaceae</taxon>
        <taxon>Pseudomonas</taxon>
    </lineage>
</organism>
<feature type="domain" description="Prolyl 4-hydroxylase alpha subunit Fe(2+) 2OG dioxygenase" evidence="1">
    <location>
        <begin position="108"/>
        <end position="181"/>
    </location>
</feature>
<feature type="domain" description="DUF6817" evidence="2">
    <location>
        <begin position="211"/>
        <end position="295"/>
    </location>
</feature>
<comment type="caution">
    <text evidence="3">The sequence shown here is derived from an EMBL/GenBank/DDBJ whole genome shotgun (WGS) entry which is preliminary data.</text>
</comment>
<dbReference type="PANTHER" id="PTHR37391:SF2">
    <property type="entry name" value="E3 UBIQUITIN-PROTEIN LIGASE"/>
    <property type="match status" value="1"/>
</dbReference>